<reference evidence="1" key="1">
    <citation type="submission" date="2022-03" db="EMBL/GenBank/DDBJ databases">
        <authorList>
            <person name="Sayadi A."/>
        </authorList>
    </citation>
    <scope>NUCLEOTIDE SEQUENCE</scope>
</reference>
<evidence type="ECO:0000313" key="1">
    <source>
        <dbReference type="EMBL" id="CAH2001674.1"/>
    </source>
</evidence>
<keyword evidence="2" id="KW-1185">Reference proteome</keyword>
<sequence>MRCVLLRSMTNRGSWIFGNNSNIVFRPTTTSTPRGFGVSVGSVCSNFCTKFLTVLSQGRFCETKNSRKARNVCFLDRPFSL</sequence>
<dbReference type="EMBL" id="CAKOFQ010007462">
    <property type="protein sequence ID" value="CAH2001674.1"/>
    <property type="molecule type" value="Genomic_DNA"/>
</dbReference>
<organism evidence="1 2">
    <name type="scientific">Acanthoscelides obtectus</name>
    <name type="common">Bean weevil</name>
    <name type="synonym">Bruchus obtectus</name>
    <dbReference type="NCBI Taxonomy" id="200917"/>
    <lineage>
        <taxon>Eukaryota</taxon>
        <taxon>Metazoa</taxon>
        <taxon>Ecdysozoa</taxon>
        <taxon>Arthropoda</taxon>
        <taxon>Hexapoda</taxon>
        <taxon>Insecta</taxon>
        <taxon>Pterygota</taxon>
        <taxon>Neoptera</taxon>
        <taxon>Endopterygota</taxon>
        <taxon>Coleoptera</taxon>
        <taxon>Polyphaga</taxon>
        <taxon>Cucujiformia</taxon>
        <taxon>Chrysomeloidea</taxon>
        <taxon>Chrysomelidae</taxon>
        <taxon>Bruchinae</taxon>
        <taxon>Bruchini</taxon>
        <taxon>Acanthoscelides</taxon>
    </lineage>
</organism>
<comment type="caution">
    <text evidence="1">The sequence shown here is derived from an EMBL/GenBank/DDBJ whole genome shotgun (WGS) entry which is preliminary data.</text>
</comment>
<name>A0A9P0LRA0_ACAOB</name>
<dbReference type="AlphaFoldDB" id="A0A9P0LRA0"/>
<evidence type="ECO:0000313" key="2">
    <source>
        <dbReference type="Proteomes" id="UP001152888"/>
    </source>
</evidence>
<dbReference type="Proteomes" id="UP001152888">
    <property type="component" value="Unassembled WGS sequence"/>
</dbReference>
<protein>
    <submittedName>
        <fullName evidence="1">Uncharacterized protein</fullName>
    </submittedName>
</protein>
<gene>
    <name evidence="1" type="ORF">ACAOBT_LOCUS26348</name>
</gene>
<dbReference type="OrthoDB" id="28357at2759"/>
<proteinExistence type="predicted"/>
<accession>A0A9P0LRA0</accession>